<gene>
    <name evidence="2" type="ORF">SAMN05216218_11258</name>
</gene>
<keyword evidence="1" id="KW-1133">Transmembrane helix</keyword>
<dbReference type="AlphaFoldDB" id="A0A1G7QAG5"/>
<feature type="transmembrane region" description="Helical" evidence="1">
    <location>
        <begin position="7"/>
        <end position="30"/>
    </location>
</feature>
<sequence>MDDLRIAPLVGIVGCLAVLLALGAPYVLVVDAGGVGLYYGSGAVNPLLAALFAMVTLIALAAGREGRSDPAMAAGVALVLGAAITVIALAWALTARVDVIAIDTAHRWVVAGVSVLVPAGSAWFARALGLM</sequence>
<dbReference type="Pfam" id="PF24416">
    <property type="entry name" value="DUF7548"/>
    <property type="match status" value="1"/>
</dbReference>
<dbReference type="Proteomes" id="UP000199076">
    <property type="component" value="Unassembled WGS sequence"/>
</dbReference>
<dbReference type="EMBL" id="FNBK01000012">
    <property type="protein sequence ID" value="SDF95516.1"/>
    <property type="molecule type" value="Genomic_DNA"/>
</dbReference>
<protein>
    <submittedName>
        <fullName evidence="2">Uncharacterized protein</fullName>
    </submittedName>
</protein>
<dbReference type="OrthoDB" id="214866at2157"/>
<keyword evidence="3" id="KW-1185">Reference proteome</keyword>
<accession>A0A1G7QAG5</accession>
<dbReference type="InterPro" id="IPR055970">
    <property type="entry name" value="DUF7548"/>
</dbReference>
<keyword evidence="1" id="KW-0812">Transmembrane</keyword>
<evidence type="ECO:0000256" key="1">
    <source>
        <dbReference type="SAM" id="Phobius"/>
    </source>
</evidence>
<name>A0A1G7QAG5_9EURY</name>
<evidence type="ECO:0000313" key="3">
    <source>
        <dbReference type="Proteomes" id="UP000199076"/>
    </source>
</evidence>
<keyword evidence="1" id="KW-0472">Membrane</keyword>
<feature type="transmembrane region" description="Helical" evidence="1">
    <location>
        <begin position="105"/>
        <end position="125"/>
    </location>
</feature>
<dbReference type="RefSeq" id="WP_092693839.1">
    <property type="nucleotide sequence ID" value="NZ_FNBK01000012.1"/>
</dbReference>
<evidence type="ECO:0000313" key="2">
    <source>
        <dbReference type="EMBL" id="SDF95516.1"/>
    </source>
</evidence>
<feature type="transmembrane region" description="Helical" evidence="1">
    <location>
        <begin position="36"/>
        <end position="60"/>
    </location>
</feature>
<reference evidence="3" key="1">
    <citation type="submission" date="2016-10" db="EMBL/GenBank/DDBJ databases">
        <authorList>
            <person name="Varghese N."/>
            <person name="Submissions S."/>
        </authorList>
    </citation>
    <scope>NUCLEOTIDE SEQUENCE [LARGE SCALE GENOMIC DNA]</scope>
    <source>
        <strain evidence="3">IBRC-M 10760</strain>
    </source>
</reference>
<proteinExistence type="predicted"/>
<feature type="transmembrane region" description="Helical" evidence="1">
    <location>
        <begin position="72"/>
        <end position="93"/>
    </location>
</feature>
<organism evidence="2 3">
    <name type="scientific">Halorientalis regularis</name>
    <dbReference type="NCBI Taxonomy" id="660518"/>
    <lineage>
        <taxon>Archaea</taxon>
        <taxon>Methanobacteriati</taxon>
        <taxon>Methanobacteriota</taxon>
        <taxon>Stenosarchaea group</taxon>
        <taxon>Halobacteria</taxon>
        <taxon>Halobacteriales</taxon>
        <taxon>Haloarculaceae</taxon>
        <taxon>Halorientalis</taxon>
    </lineage>
</organism>